<sequence length="190" mass="22306">MKILFDFFPVFLFFIGYKLFDIYVATAIAMVASLLQVILFRLKHQRYEKMHLFSLAIILILGSATLFFHDPWFIKWKPTGIYWLTALVFLFSPVITQKPLIQKIMDGNINLPKKIWFRLNYAWSLFFILMGAVNIYVAYHYSTNTWVNFKLFGGAGLTLLFVFLQALYLTRHVLDKEKEPQASDSSQRLL</sequence>
<dbReference type="PANTHER" id="PTHR36917">
    <property type="entry name" value="INTRACELLULAR SEPTATION PROTEIN A-RELATED"/>
    <property type="match status" value="1"/>
</dbReference>
<evidence type="ECO:0000256" key="3">
    <source>
        <dbReference type="ARBA" id="ARBA00022989"/>
    </source>
</evidence>
<keyword evidence="4 5" id="KW-0472">Membrane</keyword>
<feature type="transmembrane region" description="Helical" evidence="5">
    <location>
        <begin position="151"/>
        <end position="169"/>
    </location>
</feature>
<feature type="transmembrane region" description="Helical" evidence="5">
    <location>
        <begin position="52"/>
        <end position="69"/>
    </location>
</feature>
<evidence type="ECO:0000313" key="7">
    <source>
        <dbReference type="Proteomes" id="UP000254968"/>
    </source>
</evidence>
<dbReference type="Proteomes" id="UP000254968">
    <property type="component" value="Unassembled WGS sequence"/>
</dbReference>
<dbReference type="AlphaFoldDB" id="A0A378I310"/>
<keyword evidence="2 5" id="KW-0812">Transmembrane</keyword>
<evidence type="ECO:0000313" key="6">
    <source>
        <dbReference type="EMBL" id="STX29066.1"/>
    </source>
</evidence>
<comment type="function">
    <text evidence="5">Plays a role in cell envelope biogenesis, maintenance of cell envelope integrity and membrane homeostasis.</text>
</comment>
<feature type="transmembrane region" description="Helical" evidence="5">
    <location>
        <begin position="20"/>
        <end position="40"/>
    </location>
</feature>
<feature type="transmembrane region" description="Helical" evidence="5">
    <location>
        <begin position="81"/>
        <end position="101"/>
    </location>
</feature>
<evidence type="ECO:0000256" key="2">
    <source>
        <dbReference type="ARBA" id="ARBA00022692"/>
    </source>
</evidence>
<protein>
    <recommendedName>
        <fullName evidence="5">Inner membrane-spanning protein YciB</fullName>
    </recommendedName>
</protein>
<dbReference type="PANTHER" id="PTHR36917:SF1">
    <property type="entry name" value="INNER MEMBRANE-SPANNING PROTEIN YCIB"/>
    <property type="match status" value="1"/>
</dbReference>
<dbReference type="InterPro" id="IPR006008">
    <property type="entry name" value="YciB"/>
</dbReference>
<accession>A0A378I310</accession>
<keyword evidence="5" id="KW-0997">Cell inner membrane</keyword>
<keyword evidence="1 5" id="KW-1003">Cell membrane</keyword>
<dbReference type="NCBIfam" id="TIGR00997">
    <property type="entry name" value="ispZ"/>
    <property type="match status" value="1"/>
</dbReference>
<dbReference type="GO" id="GO:0005886">
    <property type="term" value="C:plasma membrane"/>
    <property type="evidence" value="ECO:0007669"/>
    <property type="project" value="UniProtKB-SubCell"/>
</dbReference>
<feature type="transmembrane region" description="Helical" evidence="5">
    <location>
        <begin position="121"/>
        <end position="139"/>
    </location>
</feature>
<reference evidence="6 7" key="1">
    <citation type="submission" date="2018-06" db="EMBL/GenBank/DDBJ databases">
        <authorList>
            <consortium name="Pathogen Informatics"/>
            <person name="Doyle S."/>
        </authorList>
    </citation>
    <scope>NUCLEOTIDE SEQUENCE [LARGE SCALE GENOMIC DNA]</scope>
    <source>
        <strain evidence="6 7">NCTC13315</strain>
    </source>
</reference>
<evidence type="ECO:0000256" key="5">
    <source>
        <dbReference type="HAMAP-Rule" id="MF_00189"/>
    </source>
</evidence>
<keyword evidence="3 5" id="KW-1133">Transmembrane helix</keyword>
<comment type="similarity">
    <text evidence="5">Belongs to the YciB family.</text>
</comment>
<evidence type="ECO:0000256" key="1">
    <source>
        <dbReference type="ARBA" id="ARBA00022475"/>
    </source>
</evidence>
<organism evidence="6 7">
    <name type="scientific">Legionella beliardensis</name>
    <dbReference type="NCBI Taxonomy" id="91822"/>
    <lineage>
        <taxon>Bacteria</taxon>
        <taxon>Pseudomonadati</taxon>
        <taxon>Pseudomonadota</taxon>
        <taxon>Gammaproteobacteria</taxon>
        <taxon>Legionellales</taxon>
        <taxon>Legionellaceae</taxon>
        <taxon>Legionella</taxon>
    </lineage>
</organism>
<proteinExistence type="inferred from homology"/>
<dbReference type="OrthoDB" id="9788219at2"/>
<dbReference type="Pfam" id="PF04279">
    <property type="entry name" value="IspA"/>
    <property type="match status" value="1"/>
</dbReference>
<name>A0A378I310_9GAMM</name>
<dbReference type="HAMAP" id="MF_00189">
    <property type="entry name" value="YciB"/>
    <property type="match status" value="1"/>
</dbReference>
<comment type="subcellular location">
    <subcellularLocation>
        <location evidence="5">Cell inner membrane</location>
        <topology evidence="5">Multi-pass membrane protein</topology>
    </subcellularLocation>
</comment>
<dbReference type="NCBIfam" id="NF001325">
    <property type="entry name" value="PRK00259.1-3"/>
    <property type="match status" value="1"/>
</dbReference>
<dbReference type="EMBL" id="UGNV01000001">
    <property type="protein sequence ID" value="STX29066.1"/>
    <property type="molecule type" value="Genomic_DNA"/>
</dbReference>
<gene>
    <name evidence="6" type="primary">yciB_2</name>
    <name evidence="5" type="synonym">yciB</name>
    <name evidence="6" type="ORF">NCTC13315_01601</name>
</gene>
<keyword evidence="7" id="KW-1185">Reference proteome</keyword>
<evidence type="ECO:0000256" key="4">
    <source>
        <dbReference type="ARBA" id="ARBA00023136"/>
    </source>
</evidence>
<dbReference type="RefSeq" id="WP_115302766.1">
    <property type="nucleotide sequence ID" value="NZ_CAAAHO010000004.1"/>
</dbReference>